<dbReference type="RefSeq" id="WP_043841761.1">
    <property type="nucleotide sequence ID" value="NZ_AQQW01000001.1"/>
</dbReference>
<keyword evidence="2" id="KW-1185">Reference proteome</keyword>
<sequence>MSGDAEVKLDLNIPASMRGCRTTLDALDHAGGGHRAQSILRSLLTIVTHGLHPRAQQDFFENFVFDPPSDDLPTQDQGDIHLSLEVDDDRVQAARGDLVDMACDGSEWIRAGGDGTAAAVFEVLCDILEEGLPVADQQPLLDANVEDARLAARLA</sequence>
<dbReference type="EMBL" id="AQQW01000001">
    <property type="protein sequence ID" value="ETW14801.1"/>
    <property type="molecule type" value="Genomic_DNA"/>
</dbReference>
<comment type="caution">
    <text evidence="1">The sequence shown here is derived from an EMBL/GenBank/DDBJ whole genome shotgun (WGS) entry which is preliminary data.</text>
</comment>
<proteinExistence type="predicted"/>
<dbReference type="Proteomes" id="UP000019063">
    <property type="component" value="Unassembled WGS sequence"/>
</dbReference>
<evidence type="ECO:0000313" key="1">
    <source>
        <dbReference type="EMBL" id="ETW14801.1"/>
    </source>
</evidence>
<dbReference type="AlphaFoldDB" id="W4HRQ3"/>
<protein>
    <submittedName>
        <fullName evidence="1">Uncharacterized protein</fullName>
    </submittedName>
</protein>
<gene>
    <name evidence="1" type="ORF">ATO8_02800</name>
</gene>
<name>W4HRQ3_9RHOB</name>
<evidence type="ECO:0000313" key="2">
    <source>
        <dbReference type="Proteomes" id="UP000019063"/>
    </source>
</evidence>
<accession>W4HRQ3</accession>
<reference evidence="1 2" key="1">
    <citation type="journal article" date="2014" name="Antonie Van Leeuwenhoek">
        <title>Roseivivax atlanticus sp. nov., isolated from surface seawater of the Atlantic Ocean.</title>
        <authorList>
            <person name="Li G."/>
            <person name="Lai Q."/>
            <person name="Liu X."/>
            <person name="Sun F."/>
            <person name="Shao Z."/>
        </authorList>
    </citation>
    <scope>NUCLEOTIDE SEQUENCE [LARGE SCALE GENOMIC DNA]</scope>
    <source>
        <strain evidence="1 2">22II-s10s</strain>
    </source>
</reference>
<organism evidence="1 2">
    <name type="scientific">Roseivivax marinus</name>
    <dbReference type="NCBI Taxonomy" id="1379903"/>
    <lineage>
        <taxon>Bacteria</taxon>
        <taxon>Pseudomonadati</taxon>
        <taxon>Pseudomonadota</taxon>
        <taxon>Alphaproteobacteria</taxon>
        <taxon>Rhodobacterales</taxon>
        <taxon>Roseobacteraceae</taxon>
        <taxon>Roseivivax</taxon>
    </lineage>
</organism>
<dbReference type="eggNOG" id="ENOG50343UP">
    <property type="taxonomic scope" value="Bacteria"/>
</dbReference>